<feature type="compositionally biased region" description="Basic residues" evidence="1">
    <location>
        <begin position="75"/>
        <end position="90"/>
    </location>
</feature>
<dbReference type="AlphaFoldDB" id="A0A2G8SBH7"/>
<feature type="region of interest" description="Disordered" evidence="1">
    <location>
        <begin position="1"/>
        <end position="26"/>
    </location>
</feature>
<gene>
    <name evidence="2" type="ORF">GSI_05806</name>
</gene>
<dbReference type="EMBL" id="AYKW01000012">
    <property type="protein sequence ID" value="PIL31110.1"/>
    <property type="molecule type" value="Genomic_DNA"/>
</dbReference>
<protein>
    <submittedName>
        <fullName evidence="2">Uncharacterized protein</fullName>
    </submittedName>
</protein>
<sequence>MSAGHQHALNPIPRTGPSGEHPAPRKPYVALSSYSIQLQSRAWACVRIRSPPIRHRSRTRGRGRTSDSKLSGASARHKCRHRHRHRRRTARSSCSAAFWMDGGKPSKYIRTDMPPLSSFLVPLCLSPPGLRGAHG</sequence>
<proteinExistence type="predicted"/>
<evidence type="ECO:0000256" key="1">
    <source>
        <dbReference type="SAM" id="MobiDB-lite"/>
    </source>
</evidence>
<dbReference type="Proteomes" id="UP000230002">
    <property type="component" value="Unassembled WGS sequence"/>
</dbReference>
<accession>A0A2G8SBH7</accession>
<feature type="compositionally biased region" description="Basic residues" evidence="1">
    <location>
        <begin position="52"/>
        <end position="63"/>
    </location>
</feature>
<evidence type="ECO:0000313" key="2">
    <source>
        <dbReference type="EMBL" id="PIL31110.1"/>
    </source>
</evidence>
<organism evidence="2 3">
    <name type="scientific">Ganoderma sinense ZZ0214-1</name>
    <dbReference type="NCBI Taxonomy" id="1077348"/>
    <lineage>
        <taxon>Eukaryota</taxon>
        <taxon>Fungi</taxon>
        <taxon>Dikarya</taxon>
        <taxon>Basidiomycota</taxon>
        <taxon>Agaricomycotina</taxon>
        <taxon>Agaricomycetes</taxon>
        <taxon>Polyporales</taxon>
        <taxon>Polyporaceae</taxon>
        <taxon>Ganoderma</taxon>
    </lineage>
</organism>
<comment type="caution">
    <text evidence="2">The sequence shown here is derived from an EMBL/GenBank/DDBJ whole genome shotgun (WGS) entry which is preliminary data.</text>
</comment>
<feature type="region of interest" description="Disordered" evidence="1">
    <location>
        <begin position="49"/>
        <end position="93"/>
    </location>
</feature>
<name>A0A2G8SBH7_9APHY</name>
<keyword evidence="3" id="KW-1185">Reference proteome</keyword>
<evidence type="ECO:0000313" key="3">
    <source>
        <dbReference type="Proteomes" id="UP000230002"/>
    </source>
</evidence>
<reference evidence="2 3" key="1">
    <citation type="journal article" date="2015" name="Sci. Rep.">
        <title>Chromosome-level genome map provides insights into diverse defense mechanisms in the medicinal fungus Ganoderma sinense.</title>
        <authorList>
            <person name="Zhu Y."/>
            <person name="Xu J."/>
            <person name="Sun C."/>
            <person name="Zhou S."/>
            <person name="Xu H."/>
            <person name="Nelson D.R."/>
            <person name="Qian J."/>
            <person name="Song J."/>
            <person name="Luo H."/>
            <person name="Xiang L."/>
            <person name="Li Y."/>
            <person name="Xu Z."/>
            <person name="Ji A."/>
            <person name="Wang L."/>
            <person name="Lu S."/>
            <person name="Hayward A."/>
            <person name="Sun W."/>
            <person name="Li X."/>
            <person name="Schwartz D.C."/>
            <person name="Wang Y."/>
            <person name="Chen S."/>
        </authorList>
    </citation>
    <scope>NUCLEOTIDE SEQUENCE [LARGE SCALE GENOMIC DNA]</scope>
    <source>
        <strain evidence="2 3">ZZ0214-1</strain>
    </source>
</reference>